<dbReference type="OMA" id="TECCHIF"/>
<dbReference type="InterPro" id="IPR003615">
    <property type="entry name" value="HNH_nuc"/>
</dbReference>
<dbReference type="EMBL" id="JH688457">
    <property type="protein sequence ID" value="EJD33068.1"/>
    <property type="molecule type" value="Genomic_DNA"/>
</dbReference>
<evidence type="ECO:0000313" key="2">
    <source>
        <dbReference type="EMBL" id="EJD33068.1"/>
    </source>
</evidence>
<gene>
    <name evidence="2" type="ORF">AURDEDRAFT_117942</name>
</gene>
<dbReference type="AlphaFoldDB" id="J0WL85"/>
<dbReference type="Pfam" id="PF13391">
    <property type="entry name" value="HNH_2"/>
    <property type="match status" value="1"/>
</dbReference>
<organism evidence="2 3">
    <name type="scientific">Auricularia subglabra (strain TFB-10046 / SS5)</name>
    <name type="common">White-rot fungus</name>
    <name type="synonym">Auricularia delicata (strain TFB10046)</name>
    <dbReference type="NCBI Taxonomy" id="717982"/>
    <lineage>
        <taxon>Eukaryota</taxon>
        <taxon>Fungi</taxon>
        <taxon>Dikarya</taxon>
        <taxon>Basidiomycota</taxon>
        <taxon>Agaricomycotina</taxon>
        <taxon>Agaricomycetes</taxon>
        <taxon>Auriculariales</taxon>
        <taxon>Auriculariaceae</taxon>
        <taxon>Auricularia</taxon>
    </lineage>
</organism>
<evidence type="ECO:0000313" key="3">
    <source>
        <dbReference type="Proteomes" id="UP000006514"/>
    </source>
</evidence>
<protein>
    <recommendedName>
        <fullName evidence="1">HNH nuclease domain-containing protein</fullName>
    </recommendedName>
</protein>
<accession>J0WL85</accession>
<feature type="domain" description="HNH nuclease" evidence="1">
    <location>
        <begin position="201"/>
        <end position="278"/>
    </location>
</feature>
<evidence type="ECO:0000259" key="1">
    <source>
        <dbReference type="Pfam" id="PF13391"/>
    </source>
</evidence>
<keyword evidence="3" id="KW-1185">Reference proteome</keyword>
<proteinExistence type="predicted"/>
<dbReference type="KEGG" id="adl:AURDEDRAFT_117942"/>
<name>J0WL85_AURST</name>
<reference evidence="3" key="1">
    <citation type="journal article" date="2012" name="Science">
        <title>The Paleozoic origin of enzymatic lignin decomposition reconstructed from 31 fungal genomes.</title>
        <authorList>
            <person name="Floudas D."/>
            <person name="Binder M."/>
            <person name="Riley R."/>
            <person name="Barry K."/>
            <person name="Blanchette R.A."/>
            <person name="Henrissat B."/>
            <person name="Martinez A.T."/>
            <person name="Otillar R."/>
            <person name="Spatafora J.W."/>
            <person name="Yadav J.S."/>
            <person name="Aerts A."/>
            <person name="Benoit I."/>
            <person name="Boyd A."/>
            <person name="Carlson A."/>
            <person name="Copeland A."/>
            <person name="Coutinho P.M."/>
            <person name="de Vries R.P."/>
            <person name="Ferreira P."/>
            <person name="Findley K."/>
            <person name="Foster B."/>
            <person name="Gaskell J."/>
            <person name="Glotzer D."/>
            <person name="Gorecki P."/>
            <person name="Heitman J."/>
            <person name="Hesse C."/>
            <person name="Hori C."/>
            <person name="Igarashi K."/>
            <person name="Jurgens J.A."/>
            <person name="Kallen N."/>
            <person name="Kersten P."/>
            <person name="Kohler A."/>
            <person name="Kuees U."/>
            <person name="Kumar T.K.A."/>
            <person name="Kuo A."/>
            <person name="LaButti K."/>
            <person name="Larrondo L.F."/>
            <person name="Lindquist E."/>
            <person name="Ling A."/>
            <person name="Lombard V."/>
            <person name="Lucas S."/>
            <person name="Lundell T."/>
            <person name="Martin R."/>
            <person name="McLaughlin D.J."/>
            <person name="Morgenstern I."/>
            <person name="Morin E."/>
            <person name="Murat C."/>
            <person name="Nagy L.G."/>
            <person name="Nolan M."/>
            <person name="Ohm R.A."/>
            <person name="Patyshakuliyeva A."/>
            <person name="Rokas A."/>
            <person name="Ruiz-Duenas F.J."/>
            <person name="Sabat G."/>
            <person name="Salamov A."/>
            <person name="Samejima M."/>
            <person name="Schmutz J."/>
            <person name="Slot J.C."/>
            <person name="St John F."/>
            <person name="Stenlid J."/>
            <person name="Sun H."/>
            <person name="Sun S."/>
            <person name="Syed K."/>
            <person name="Tsang A."/>
            <person name="Wiebenga A."/>
            <person name="Young D."/>
            <person name="Pisabarro A."/>
            <person name="Eastwood D.C."/>
            <person name="Martin F."/>
            <person name="Cullen D."/>
            <person name="Grigoriev I.V."/>
            <person name="Hibbett D.S."/>
        </authorList>
    </citation>
    <scope>NUCLEOTIDE SEQUENCE [LARGE SCALE GENOMIC DNA]</scope>
    <source>
        <strain evidence="3">TFB10046</strain>
    </source>
</reference>
<dbReference type="eggNOG" id="ENOG502RUZS">
    <property type="taxonomic scope" value="Eukaryota"/>
</dbReference>
<dbReference type="InParanoid" id="J0WL85"/>
<dbReference type="OrthoDB" id="2104739at2759"/>
<dbReference type="Proteomes" id="UP000006514">
    <property type="component" value="Unassembled WGS sequence"/>
</dbReference>
<sequence length="381" mass="42176">MAGLPRLSECSIDPSKPGFEQAASVYNILLQLEQEASEQSDKDLLQSARILGAFLTFFSDFFWLFGPLPLEKITNGIVSRDRDPEPTPPTSADDSDASYYAPVVKKLGGWYRHHIVRVYRSNKGPTPQPMSHPSRPSFDSLQAMMDEYLKGSGTNYDAAKRLALAREGFRCILTGHYDLSSCMKNEELMRRVNAAGLAYLPTECCHIFSQATVQNVSKETGAVTDDKRQYATAVLAVMKSFGLDGLARDIASPNGVHDLSNIMIMSTGLHTAFDLLHFWLEPARTANEYIISGPASALLSHGLQPGTTVRFQDHSDRGLALPDRRLLALHAACARVVHMSGAAEYFERWEDDDDQPPFLLPDGSSADRLVRRLNHELMIAS</sequence>